<feature type="domain" description="Protein kinase" evidence="5">
    <location>
        <begin position="296"/>
        <end position="557"/>
    </location>
</feature>
<gene>
    <name evidence="6" type="ORF">FSB_LOCUS15411</name>
</gene>
<dbReference type="Gene3D" id="3.30.200.20">
    <property type="entry name" value="Phosphorylase Kinase, domain 1"/>
    <property type="match status" value="1"/>
</dbReference>
<dbReference type="InterPro" id="IPR000719">
    <property type="entry name" value="Prot_kinase_dom"/>
</dbReference>
<dbReference type="GO" id="GO:0005524">
    <property type="term" value="F:ATP binding"/>
    <property type="evidence" value="ECO:0007669"/>
    <property type="project" value="InterPro"/>
</dbReference>
<evidence type="ECO:0000256" key="3">
    <source>
        <dbReference type="ARBA" id="ARBA00022786"/>
    </source>
</evidence>
<dbReference type="GO" id="GO:0061630">
    <property type="term" value="F:ubiquitin protein ligase activity"/>
    <property type="evidence" value="ECO:0007669"/>
    <property type="project" value="UniProtKB-EC"/>
</dbReference>
<dbReference type="Gene3D" id="1.10.510.10">
    <property type="entry name" value="Transferase(Phosphotransferase) domain 1"/>
    <property type="match status" value="1"/>
</dbReference>
<protein>
    <recommendedName>
        <fullName evidence="2">RING-type E3 ubiquitin transferase</fullName>
        <ecNumber evidence="2">2.3.2.27</ecNumber>
    </recommendedName>
</protein>
<dbReference type="PROSITE" id="PS50011">
    <property type="entry name" value="PROTEIN_KINASE_DOM"/>
    <property type="match status" value="1"/>
</dbReference>
<dbReference type="Pfam" id="PF07714">
    <property type="entry name" value="PK_Tyr_Ser-Thr"/>
    <property type="match status" value="1"/>
</dbReference>
<feature type="coiled-coil region" evidence="4">
    <location>
        <begin position="234"/>
        <end position="268"/>
    </location>
</feature>
<keyword evidence="3" id="KW-0833">Ubl conjugation pathway</keyword>
<evidence type="ECO:0000313" key="6">
    <source>
        <dbReference type="EMBL" id="SPC87529.1"/>
    </source>
</evidence>
<dbReference type="PANTHER" id="PTHR45647:SF100">
    <property type="entry name" value="U-BOX DOMAIN-CONTAINING PROTEIN 33"/>
    <property type="match status" value="1"/>
</dbReference>
<dbReference type="EMBL" id="OIVN01000927">
    <property type="protein sequence ID" value="SPC87529.1"/>
    <property type="molecule type" value="Genomic_DNA"/>
</dbReference>
<organism evidence="6">
    <name type="scientific">Fagus sylvatica</name>
    <name type="common">Beechnut</name>
    <dbReference type="NCBI Taxonomy" id="28930"/>
    <lineage>
        <taxon>Eukaryota</taxon>
        <taxon>Viridiplantae</taxon>
        <taxon>Streptophyta</taxon>
        <taxon>Embryophyta</taxon>
        <taxon>Tracheophyta</taxon>
        <taxon>Spermatophyta</taxon>
        <taxon>Magnoliopsida</taxon>
        <taxon>eudicotyledons</taxon>
        <taxon>Gunneridae</taxon>
        <taxon>Pentapetalae</taxon>
        <taxon>rosids</taxon>
        <taxon>fabids</taxon>
        <taxon>Fagales</taxon>
        <taxon>Fagaceae</taxon>
        <taxon>Fagus</taxon>
    </lineage>
</organism>
<sequence>MGSKVTAGTGSEGVQADILHTEMDSIENGIVELISQHGMRELVMGAAADKYYSKNKTMHQATRDASSFWPWNILQKSMDLKSRKAIYVCLQAPISCHIKFICNGHLIHTREGSLNEASRNTIAGPSTDLRLSSVRQNDGEIPINPAQYAFSSDKFGGSRTDVLYVEGSTDEGVGFSSIYSPGSSYSTCPSHQVVDIGLITSVRTKDRRIDDTLYTQLEQAMAEVENARLHFKRIASSVKQLQRYKTERDELQRKHDNALNKVQELKSKQGGVSSTHMPDFFSEFSYLEIKEATQNFDPSTKFGDGRYRSIYKGLLRHTQVAIKMLHHHSLQEPFGLQREVDILSKLRHPNLVTLIGSCQEACALIYEYLPNGSLEDQLRCKDKTPPLSWKTRISIAAGLCRVLIFLHSSKPIGIIHGDLTPANILLDANFVSKLSDFGICHLLPHDQSSRNTALGTFAYMDPEFLSTGELTLKSDVYSFGIILLQLLTGRPALRITKDVKYALDFGTLKELLDPLAGDWPFKQAEKLAYLALRCCNPKQKSRPDLVSEVWTVLEPMGTSCGGSSSIRLGSEENCEPPLYLICPISHVSSLA</sequence>
<dbReference type="EC" id="2.3.2.27" evidence="2"/>
<dbReference type="AlphaFoldDB" id="A0A2N9FKU1"/>
<evidence type="ECO:0000256" key="4">
    <source>
        <dbReference type="SAM" id="Coils"/>
    </source>
</evidence>
<dbReference type="InterPro" id="IPR008266">
    <property type="entry name" value="Tyr_kinase_AS"/>
</dbReference>
<keyword evidence="4" id="KW-0175">Coiled coil</keyword>
<accession>A0A2N9FKU1</accession>
<dbReference type="InterPro" id="IPR051348">
    <property type="entry name" value="U-box_ubiquitin_ligases"/>
</dbReference>
<name>A0A2N9FKU1_FAGSY</name>
<dbReference type="InterPro" id="IPR011009">
    <property type="entry name" value="Kinase-like_dom_sf"/>
</dbReference>
<dbReference type="InterPro" id="IPR001245">
    <property type="entry name" value="Ser-Thr/Tyr_kinase_cat_dom"/>
</dbReference>
<dbReference type="SUPFAM" id="SSF56112">
    <property type="entry name" value="Protein kinase-like (PK-like)"/>
    <property type="match status" value="1"/>
</dbReference>
<evidence type="ECO:0000256" key="1">
    <source>
        <dbReference type="ARBA" id="ARBA00000900"/>
    </source>
</evidence>
<dbReference type="PANTHER" id="PTHR45647">
    <property type="entry name" value="OS02G0152300 PROTEIN"/>
    <property type="match status" value="1"/>
</dbReference>
<proteinExistence type="predicted"/>
<evidence type="ECO:0000259" key="5">
    <source>
        <dbReference type="PROSITE" id="PS50011"/>
    </source>
</evidence>
<dbReference type="GO" id="GO:0004672">
    <property type="term" value="F:protein kinase activity"/>
    <property type="evidence" value="ECO:0007669"/>
    <property type="project" value="InterPro"/>
</dbReference>
<evidence type="ECO:0000256" key="2">
    <source>
        <dbReference type="ARBA" id="ARBA00012483"/>
    </source>
</evidence>
<reference evidence="6" key="1">
    <citation type="submission" date="2018-02" db="EMBL/GenBank/DDBJ databases">
        <authorList>
            <person name="Cohen D.B."/>
            <person name="Kent A.D."/>
        </authorList>
    </citation>
    <scope>NUCLEOTIDE SEQUENCE</scope>
</reference>
<comment type="catalytic activity">
    <reaction evidence="1">
        <text>S-ubiquitinyl-[E2 ubiquitin-conjugating enzyme]-L-cysteine + [acceptor protein]-L-lysine = [E2 ubiquitin-conjugating enzyme]-L-cysteine + N(6)-ubiquitinyl-[acceptor protein]-L-lysine.</text>
        <dbReference type="EC" id="2.3.2.27"/>
    </reaction>
</comment>
<dbReference type="PROSITE" id="PS00109">
    <property type="entry name" value="PROTEIN_KINASE_TYR"/>
    <property type="match status" value="1"/>
</dbReference>